<evidence type="ECO:0000256" key="1">
    <source>
        <dbReference type="ARBA" id="ARBA00006484"/>
    </source>
</evidence>
<evidence type="ECO:0000313" key="4">
    <source>
        <dbReference type="EMBL" id="PHH79776.1"/>
    </source>
</evidence>
<protein>
    <recommendedName>
        <fullName evidence="6">Ketoreductase (KR) domain-containing protein</fullName>
    </recommendedName>
</protein>
<sequence length="329" mass="34695">MLDTRITPSDPSIHSLRTAHPTAKIEALATDVTSESQVAEAVAHAALHLGPIDKLVCLAGIVSTSHALETPASLFRTVLDVNATGSFLCAQAVARHMIEKGVGGRIVLTASISGHRVNWPQPQVAYNASKAAVLAIKSSLAAEWARYGIAVNSVSPGYMDTVLNHGEGLGFARGEWCARNPMGRMGLPRELAPVVVMLLSDAASYVNGADIVVDGGGPISISLSSPSRSPPSSTDSPISFVAIAIAIAMSTRLRARPLSFVATRSRVSSVGVIANLWQSRSVELFRARLFYEFALFILGGGNALFLLLFWPGWLLVGLAIGIAWSLCAT</sequence>
<dbReference type="PRINTS" id="PR00080">
    <property type="entry name" value="SDRFAMILY"/>
</dbReference>
<dbReference type="SUPFAM" id="SSF51735">
    <property type="entry name" value="NAD(P)-binding Rossmann-fold domains"/>
    <property type="match status" value="1"/>
</dbReference>
<dbReference type="AlphaFoldDB" id="A0A2C5ZIF6"/>
<dbReference type="Gene3D" id="3.40.50.720">
    <property type="entry name" value="NAD(P)-binding Rossmann-like Domain"/>
    <property type="match status" value="1"/>
</dbReference>
<keyword evidence="2" id="KW-0521">NADP</keyword>
<gene>
    <name evidence="4" type="ORF">CDD80_3769</name>
</gene>
<dbReference type="PANTHER" id="PTHR42760:SF115">
    <property type="entry name" value="3-OXOACYL-[ACYL-CARRIER-PROTEIN] REDUCTASE FABG"/>
    <property type="match status" value="1"/>
</dbReference>
<keyword evidence="3" id="KW-0560">Oxidoreductase</keyword>
<evidence type="ECO:0000256" key="2">
    <source>
        <dbReference type="ARBA" id="ARBA00022857"/>
    </source>
</evidence>
<dbReference type="GO" id="GO:0016616">
    <property type="term" value="F:oxidoreductase activity, acting on the CH-OH group of donors, NAD or NADP as acceptor"/>
    <property type="evidence" value="ECO:0007669"/>
    <property type="project" value="TreeGrafter"/>
</dbReference>
<evidence type="ECO:0000313" key="5">
    <source>
        <dbReference type="Proteomes" id="UP000226431"/>
    </source>
</evidence>
<evidence type="ECO:0000256" key="3">
    <source>
        <dbReference type="ARBA" id="ARBA00023002"/>
    </source>
</evidence>
<dbReference type="PROSITE" id="PS00061">
    <property type="entry name" value="ADH_SHORT"/>
    <property type="match status" value="1"/>
</dbReference>
<organism evidence="4 5">
    <name type="scientific">Ophiocordyceps camponoti-rufipedis</name>
    <dbReference type="NCBI Taxonomy" id="2004952"/>
    <lineage>
        <taxon>Eukaryota</taxon>
        <taxon>Fungi</taxon>
        <taxon>Dikarya</taxon>
        <taxon>Ascomycota</taxon>
        <taxon>Pezizomycotina</taxon>
        <taxon>Sordariomycetes</taxon>
        <taxon>Hypocreomycetidae</taxon>
        <taxon>Hypocreales</taxon>
        <taxon>Ophiocordycipitaceae</taxon>
        <taxon>Ophiocordyceps</taxon>
    </lineage>
</organism>
<dbReference type="PRINTS" id="PR00081">
    <property type="entry name" value="GDHRDH"/>
</dbReference>
<comment type="caution">
    <text evidence="4">The sequence shown here is derived from an EMBL/GenBank/DDBJ whole genome shotgun (WGS) entry which is preliminary data.</text>
</comment>
<dbReference type="Proteomes" id="UP000226431">
    <property type="component" value="Unassembled WGS sequence"/>
</dbReference>
<dbReference type="EMBL" id="NJES01000034">
    <property type="protein sequence ID" value="PHH79776.1"/>
    <property type="molecule type" value="Genomic_DNA"/>
</dbReference>
<dbReference type="STRING" id="2004952.A0A2C5ZIF6"/>
<comment type="similarity">
    <text evidence="1">Belongs to the short-chain dehydrogenases/reductases (SDR) family.</text>
</comment>
<dbReference type="Pfam" id="PF13561">
    <property type="entry name" value="adh_short_C2"/>
    <property type="match status" value="1"/>
</dbReference>
<accession>A0A2C5ZIF6</accession>
<dbReference type="InterPro" id="IPR020904">
    <property type="entry name" value="Sc_DH/Rdtase_CS"/>
</dbReference>
<dbReference type="OrthoDB" id="47007at2759"/>
<name>A0A2C5ZIF6_9HYPO</name>
<keyword evidence="5" id="KW-1185">Reference proteome</keyword>
<dbReference type="InterPro" id="IPR036291">
    <property type="entry name" value="NAD(P)-bd_dom_sf"/>
</dbReference>
<reference evidence="4 5" key="1">
    <citation type="submission" date="2017-06" db="EMBL/GenBank/DDBJ databases">
        <title>Ant-infecting Ophiocordyceps genomes reveal a high diversity of potential behavioral manipulation genes and a possible major role for enterotoxins.</title>
        <authorList>
            <person name="De Bekker C."/>
            <person name="Evans H.C."/>
            <person name="Brachmann A."/>
            <person name="Hughes D.P."/>
        </authorList>
    </citation>
    <scope>NUCLEOTIDE SEQUENCE [LARGE SCALE GENOMIC DNA]</scope>
    <source>
        <strain evidence="4 5">Map16</strain>
    </source>
</reference>
<dbReference type="PANTHER" id="PTHR42760">
    <property type="entry name" value="SHORT-CHAIN DEHYDROGENASES/REDUCTASES FAMILY MEMBER"/>
    <property type="match status" value="1"/>
</dbReference>
<proteinExistence type="inferred from homology"/>
<dbReference type="InterPro" id="IPR002347">
    <property type="entry name" value="SDR_fam"/>
</dbReference>
<evidence type="ECO:0008006" key="6">
    <source>
        <dbReference type="Google" id="ProtNLM"/>
    </source>
</evidence>